<proteinExistence type="predicted"/>
<dbReference type="EMBL" id="FOAF01000003">
    <property type="protein sequence ID" value="SEL73610.1"/>
    <property type="molecule type" value="Genomic_DNA"/>
</dbReference>
<dbReference type="InterPro" id="IPR002797">
    <property type="entry name" value="Polysacc_synth"/>
</dbReference>
<feature type="transmembrane region" description="Helical" evidence="6">
    <location>
        <begin position="311"/>
        <end position="333"/>
    </location>
</feature>
<feature type="transmembrane region" description="Helical" evidence="6">
    <location>
        <begin position="444"/>
        <end position="461"/>
    </location>
</feature>
<evidence type="ECO:0000313" key="7">
    <source>
        <dbReference type="EMBL" id="SEL73610.1"/>
    </source>
</evidence>
<name>A0A1H7SLT3_OLID1</name>
<dbReference type="RefSeq" id="WP_238383794.1">
    <property type="nucleotide sequence ID" value="NZ_FOAF01000003.1"/>
</dbReference>
<keyword evidence="5 6" id="KW-0472">Membrane</keyword>
<evidence type="ECO:0000256" key="3">
    <source>
        <dbReference type="ARBA" id="ARBA00022692"/>
    </source>
</evidence>
<feature type="transmembrane region" description="Helical" evidence="6">
    <location>
        <begin position="386"/>
        <end position="405"/>
    </location>
</feature>
<accession>A0A1H7SLT3</accession>
<feature type="transmembrane region" description="Helical" evidence="6">
    <location>
        <begin position="12"/>
        <end position="33"/>
    </location>
</feature>
<organism evidence="7 8">
    <name type="scientific">Olivibacter domesticus</name>
    <name type="common">Pseudosphingobacterium domesticum</name>
    <dbReference type="NCBI Taxonomy" id="407022"/>
    <lineage>
        <taxon>Bacteria</taxon>
        <taxon>Pseudomonadati</taxon>
        <taxon>Bacteroidota</taxon>
        <taxon>Sphingobacteriia</taxon>
        <taxon>Sphingobacteriales</taxon>
        <taxon>Sphingobacteriaceae</taxon>
        <taxon>Olivibacter</taxon>
    </lineage>
</organism>
<keyword evidence="4 6" id="KW-1133">Transmembrane helix</keyword>
<evidence type="ECO:0000256" key="6">
    <source>
        <dbReference type="SAM" id="Phobius"/>
    </source>
</evidence>
<dbReference type="Proteomes" id="UP000199421">
    <property type="component" value="Unassembled WGS sequence"/>
</dbReference>
<evidence type="ECO:0000256" key="5">
    <source>
        <dbReference type="ARBA" id="ARBA00023136"/>
    </source>
</evidence>
<gene>
    <name evidence="7" type="ORF">SAMN05661044_03287</name>
</gene>
<keyword evidence="3 6" id="KW-0812">Transmembrane</keyword>
<dbReference type="InterPro" id="IPR050833">
    <property type="entry name" value="Poly_Biosynth_Transport"/>
</dbReference>
<dbReference type="AlphaFoldDB" id="A0A1H7SLT3"/>
<feature type="transmembrane region" description="Helical" evidence="6">
    <location>
        <begin position="272"/>
        <end position="290"/>
    </location>
</feature>
<keyword evidence="8" id="KW-1185">Reference proteome</keyword>
<feature type="transmembrane region" description="Helical" evidence="6">
    <location>
        <begin position="39"/>
        <end position="60"/>
    </location>
</feature>
<evidence type="ECO:0000256" key="2">
    <source>
        <dbReference type="ARBA" id="ARBA00022475"/>
    </source>
</evidence>
<sequence length="498" mass="56122">MSTLRKFAGQTIIYGLSTIIARLVNFVLTPLFSRKFPTAIMGIFTTMYSYAALLNALLAFGMETTFFRYLQKKENNQQAVYNNTFIIVSIISILFLINVLLFNRQIAAFINIADKDASKYITYFALILVLDALAVIPFSKIRAGGRPFRYGLIKIINISIFVGSNLFLIVFIPFALKNHFSFADFFLDWYKSQWIGYVFISNLLASAVTLLLLTPELLTLQLRFDKKLAAEMFSYSFPILIANFSFIINENLDKVFLGQLLPSEIAKTQVGIYGLSAKLAVFLSIFIQAFRLGAEPFFFSHAKEKNAGQTYAIIMDYFIIAMSIGMAGLVTNIEVLKYFIAGDSAASSAQNWQGLTIVPVLLLGYIFLGIYMSLSIWYKLSDQTKYGLYISGAGAIVTIVLNLLLIPSYGYIASAWITMLTYASMMFISYILGQKNYPIPYHTLKNLMYIVSSILISWLSFSIFNRNLIIGNGLLLLFVGIIIFKEGNQLKKLLKRTN</sequence>
<reference evidence="8" key="1">
    <citation type="submission" date="2016-10" db="EMBL/GenBank/DDBJ databases">
        <authorList>
            <person name="Varghese N."/>
            <person name="Submissions S."/>
        </authorList>
    </citation>
    <scope>NUCLEOTIDE SEQUENCE [LARGE SCALE GENOMIC DNA]</scope>
    <source>
        <strain evidence="8">DSM 18733</strain>
    </source>
</reference>
<feature type="transmembrane region" description="Helical" evidence="6">
    <location>
        <begin position="120"/>
        <end position="139"/>
    </location>
</feature>
<feature type="transmembrane region" description="Helical" evidence="6">
    <location>
        <begin position="411"/>
        <end position="432"/>
    </location>
</feature>
<feature type="transmembrane region" description="Helical" evidence="6">
    <location>
        <begin position="353"/>
        <end position="374"/>
    </location>
</feature>
<feature type="transmembrane region" description="Helical" evidence="6">
    <location>
        <begin position="151"/>
        <end position="174"/>
    </location>
</feature>
<protein>
    <submittedName>
        <fullName evidence="7">Membrane protein involved in the export of O-antigen and teichoic acid</fullName>
    </submittedName>
</protein>
<dbReference type="STRING" id="407022.SAMN05661044_03287"/>
<dbReference type="Pfam" id="PF01943">
    <property type="entry name" value="Polysacc_synt"/>
    <property type="match status" value="1"/>
</dbReference>
<evidence type="ECO:0000256" key="1">
    <source>
        <dbReference type="ARBA" id="ARBA00004651"/>
    </source>
</evidence>
<evidence type="ECO:0000256" key="4">
    <source>
        <dbReference type="ARBA" id="ARBA00022989"/>
    </source>
</evidence>
<feature type="transmembrane region" description="Helical" evidence="6">
    <location>
        <begin position="233"/>
        <end position="252"/>
    </location>
</feature>
<feature type="transmembrane region" description="Helical" evidence="6">
    <location>
        <begin position="80"/>
        <end position="100"/>
    </location>
</feature>
<evidence type="ECO:0000313" key="8">
    <source>
        <dbReference type="Proteomes" id="UP000199421"/>
    </source>
</evidence>
<feature type="transmembrane region" description="Helical" evidence="6">
    <location>
        <begin position="467"/>
        <end position="484"/>
    </location>
</feature>
<comment type="subcellular location">
    <subcellularLocation>
        <location evidence="1">Cell membrane</location>
        <topology evidence="1">Multi-pass membrane protein</topology>
    </subcellularLocation>
</comment>
<keyword evidence="2" id="KW-1003">Cell membrane</keyword>
<dbReference type="PANTHER" id="PTHR30250">
    <property type="entry name" value="PST FAMILY PREDICTED COLANIC ACID TRANSPORTER"/>
    <property type="match status" value="1"/>
</dbReference>
<dbReference type="GO" id="GO:0005886">
    <property type="term" value="C:plasma membrane"/>
    <property type="evidence" value="ECO:0007669"/>
    <property type="project" value="UniProtKB-SubCell"/>
</dbReference>
<dbReference type="PANTHER" id="PTHR30250:SF11">
    <property type="entry name" value="O-ANTIGEN TRANSPORTER-RELATED"/>
    <property type="match status" value="1"/>
</dbReference>
<feature type="transmembrane region" description="Helical" evidence="6">
    <location>
        <begin position="194"/>
        <end position="213"/>
    </location>
</feature>